<dbReference type="Gene3D" id="3.40.50.2300">
    <property type="match status" value="1"/>
</dbReference>
<dbReference type="Gene3D" id="1.10.10.10">
    <property type="entry name" value="Winged helix-like DNA-binding domain superfamily/Winged helix DNA-binding domain"/>
    <property type="match status" value="1"/>
</dbReference>
<dbReference type="InterPro" id="IPR036388">
    <property type="entry name" value="WH-like_DNA-bd_sf"/>
</dbReference>
<protein>
    <submittedName>
        <fullName evidence="6">Transcriptional regulatory protein CutR</fullName>
    </submittedName>
</protein>
<dbReference type="GO" id="GO:0005829">
    <property type="term" value="C:cytosol"/>
    <property type="evidence" value="ECO:0007669"/>
    <property type="project" value="TreeGrafter"/>
</dbReference>
<keyword evidence="7" id="KW-1185">Reference proteome</keyword>
<evidence type="ECO:0000313" key="6">
    <source>
        <dbReference type="EMBL" id="EJF46919.1"/>
    </source>
</evidence>
<dbReference type="PATRIC" id="fig|1125718.3.peg.622"/>
<evidence type="ECO:0000259" key="4">
    <source>
        <dbReference type="PROSITE" id="PS50110"/>
    </source>
</evidence>
<dbReference type="CDD" id="cd00383">
    <property type="entry name" value="trans_reg_C"/>
    <property type="match status" value="1"/>
</dbReference>
<dbReference type="EMBL" id="AKFT01000039">
    <property type="protein sequence ID" value="EJF46919.1"/>
    <property type="molecule type" value="Genomic_DNA"/>
</dbReference>
<feature type="domain" description="OmpR/PhoB-type" evidence="5">
    <location>
        <begin position="144"/>
        <end position="239"/>
    </location>
</feature>
<keyword evidence="2" id="KW-0597">Phosphoprotein</keyword>
<comment type="caution">
    <text evidence="6">The sequence shown here is derived from an EMBL/GenBank/DDBJ whole genome shotgun (WGS) entry which is preliminary data.</text>
</comment>
<dbReference type="AlphaFoldDB" id="J0NIH1"/>
<dbReference type="InterPro" id="IPR001867">
    <property type="entry name" value="OmpR/PhoB-type_DNA-bd"/>
</dbReference>
<dbReference type="eggNOG" id="COG0745">
    <property type="taxonomic scope" value="Bacteria"/>
</dbReference>
<dbReference type="GO" id="GO:0000976">
    <property type="term" value="F:transcription cis-regulatory region binding"/>
    <property type="evidence" value="ECO:0007669"/>
    <property type="project" value="TreeGrafter"/>
</dbReference>
<organism evidence="6 7">
    <name type="scientific">Actinomyces massiliensis F0489</name>
    <dbReference type="NCBI Taxonomy" id="1125718"/>
    <lineage>
        <taxon>Bacteria</taxon>
        <taxon>Bacillati</taxon>
        <taxon>Actinomycetota</taxon>
        <taxon>Actinomycetes</taxon>
        <taxon>Actinomycetales</taxon>
        <taxon>Actinomycetaceae</taxon>
        <taxon>Actinomyces</taxon>
    </lineage>
</organism>
<feature type="DNA-binding region" description="OmpR/PhoB-type" evidence="3">
    <location>
        <begin position="144"/>
        <end position="239"/>
    </location>
</feature>
<sequence>MRAAGKCRRLQKAETREVDDVRVLVVEDESYLADAIAVGLRRETMAVDVVGDGAEALAQVEIADYDVVVLDRDLPGVHGDEVCARLAREHPEVRVLMLTAARSLRERVEGFELGADDYLVKPFEFPELVVRLRALERRNQPARGPVLESRGVRLDPFRREVSRDGHFVRLSPKEFAVLQLLMEADGGVLSAETILEKAWDANADPFSNTMRVTISHLRKRLGQPWVIQTVPGAGYRFGD</sequence>
<dbReference type="PANTHER" id="PTHR48111">
    <property type="entry name" value="REGULATOR OF RPOS"/>
    <property type="match status" value="1"/>
</dbReference>
<dbReference type="SUPFAM" id="SSF52172">
    <property type="entry name" value="CheY-like"/>
    <property type="match status" value="1"/>
</dbReference>
<keyword evidence="1 3" id="KW-0238">DNA-binding</keyword>
<dbReference type="InterPro" id="IPR001789">
    <property type="entry name" value="Sig_transdc_resp-reg_receiver"/>
</dbReference>
<evidence type="ECO:0000313" key="7">
    <source>
        <dbReference type="Proteomes" id="UP000002941"/>
    </source>
</evidence>
<reference evidence="6 7" key="1">
    <citation type="submission" date="2012-05" db="EMBL/GenBank/DDBJ databases">
        <authorList>
            <person name="Harkins D.M."/>
            <person name="Madupu R."/>
            <person name="Durkin A.S."/>
            <person name="Torralba M."/>
            <person name="Methe B."/>
            <person name="Sutton G.G."/>
            <person name="Nelson K.E."/>
        </authorList>
    </citation>
    <scope>NUCLEOTIDE SEQUENCE [LARGE SCALE GENOMIC DNA]</scope>
    <source>
        <strain evidence="6 7">F0489</strain>
    </source>
</reference>
<feature type="domain" description="Response regulatory" evidence="4">
    <location>
        <begin position="22"/>
        <end position="136"/>
    </location>
</feature>
<dbReference type="Proteomes" id="UP000002941">
    <property type="component" value="Unassembled WGS sequence"/>
</dbReference>
<dbReference type="GO" id="GO:0032993">
    <property type="term" value="C:protein-DNA complex"/>
    <property type="evidence" value="ECO:0007669"/>
    <property type="project" value="TreeGrafter"/>
</dbReference>
<evidence type="ECO:0000256" key="2">
    <source>
        <dbReference type="PROSITE-ProRule" id="PRU00169"/>
    </source>
</evidence>
<dbReference type="InterPro" id="IPR011006">
    <property type="entry name" value="CheY-like_superfamily"/>
</dbReference>
<dbReference type="SMART" id="SM00448">
    <property type="entry name" value="REC"/>
    <property type="match status" value="1"/>
</dbReference>
<name>J0NIH1_9ACTO</name>
<dbReference type="Pfam" id="PF00486">
    <property type="entry name" value="Trans_reg_C"/>
    <property type="match status" value="1"/>
</dbReference>
<feature type="modified residue" description="4-aspartylphosphate" evidence="2">
    <location>
        <position position="71"/>
    </location>
</feature>
<dbReference type="Gene3D" id="6.10.250.690">
    <property type="match status" value="1"/>
</dbReference>
<evidence type="ECO:0000256" key="1">
    <source>
        <dbReference type="ARBA" id="ARBA00023125"/>
    </source>
</evidence>
<gene>
    <name evidence="6" type="primary">cutR</name>
    <name evidence="6" type="ORF">HMPREF1318_1732</name>
</gene>
<dbReference type="InterPro" id="IPR039420">
    <property type="entry name" value="WalR-like"/>
</dbReference>
<dbReference type="GO" id="GO:0000156">
    <property type="term" value="F:phosphorelay response regulator activity"/>
    <property type="evidence" value="ECO:0007669"/>
    <property type="project" value="TreeGrafter"/>
</dbReference>
<accession>J0NIH1</accession>
<evidence type="ECO:0000256" key="3">
    <source>
        <dbReference type="PROSITE-ProRule" id="PRU01091"/>
    </source>
</evidence>
<dbReference type="GO" id="GO:0006355">
    <property type="term" value="P:regulation of DNA-templated transcription"/>
    <property type="evidence" value="ECO:0007669"/>
    <property type="project" value="InterPro"/>
</dbReference>
<dbReference type="Pfam" id="PF00072">
    <property type="entry name" value="Response_reg"/>
    <property type="match status" value="1"/>
</dbReference>
<dbReference type="PROSITE" id="PS50110">
    <property type="entry name" value="RESPONSE_REGULATORY"/>
    <property type="match status" value="1"/>
</dbReference>
<evidence type="ECO:0000259" key="5">
    <source>
        <dbReference type="PROSITE" id="PS51755"/>
    </source>
</evidence>
<dbReference type="SMART" id="SM00862">
    <property type="entry name" value="Trans_reg_C"/>
    <property type="match status" value="1"/>
</dbReference>
<dbReference type="PANTHER" id="PTHR48111:SF36">
    <property type="entry name" value="TRANSCRIPTIONAL REGULATORY PROTEIN CUTR"/>
    <property type="match status" value="1"/>
</dbReference>
<dbReference type="PROSITE" id="PS51755">
    <property type="entry name" value="OMPR_PHOB"/>
    <property type="match status" value="1"/>
</dbReference>
<proteinExistence type="predicted"/>